<accession>F4RC08</accession>
<feature type="region of interest" description="Disordered" evidence="1">
    <location>
        <begin position="428"/>
        <end position="454"/>
    </location>
</feature>
<dbReference type="HOGENOM" id="CLU_602798_0_0_1"/>
<evidence type="ECO:0000313" key="2">
    <source>
        <dbReference type="EMBL" id="EGG10244.1"/>
    </source>
</evidence>
<dbReference type="AlphaFoldDB" id="F4RC08"/>
<name>F4RC08_MELLP</name>
<sequence length="454" mass="50784">MTEPEGNQLLPWPTLEHEKLIIPTSSVDPENDKVLEETLFNQYDLDVSLIVMANMEEQLLLNQKRILQLTKRLRSPLTGIFGNGVDMAVDKNADIGQESDSANKADQQLGEQGGDAPHTEEDQSINNKEELDDFQEISYDNNSEVNSEEDTKQSNHQPSSEESKSQAEVESISSGSPSDSEDEADNKSKNRKVKKKRHNKAEDNIKKLERRLAKAKAEAKTKAKRTSKPKSKSKRQNTKKGKKERSTGSKKSTVIQIEIGVIPIGELVPLQIKLDKGLEAPAKFGLSFGDWSECMRLSEGTLLAITVKPPWPNTSNFISKTSQIFIKRVGKAPMKDIGAHIAKYENQEKEKFLWFNEAKWGNTNPYAKGGRERCINEEEFTNIDPLAQLLDQHEHESHTKAPLIKMNLPNANGGNKEIVHKIVSPQATPMASNKFPGRGGREGWRGGRGGYHNR</sequence>
<feature type="compositionally biased region" description="Basic and acidic residues" evidence="1">
    <location>
        <begin position="149"/>
        <end position="167"/>
    </location>
</feature>
<evidence type="ECO:0000313" key="3">
    <source>
        <dbReference type="Proteomes" id="UP000001072"/>
    </source>
</evidence>
<dbReference type="GeneID" id="18922033"/>
<reference evidence="3" key="1">
    <citation type="journal article" date="2011" name="Proc. Natl. Acad. Sci. U.S.A.">
        <title>Obligate biotrophy features unraveled by the genomic analysis of rust fungi.</title>
        <authorList>
            <person name="Duplessis S."/>
            <person name="Cuomo C.A."/>
            <person name="Lin Y.-C."/>
            <person name="Aerts A."/>
            <person name="Tisserant E."/>
            <person name="Veneault-Fourrey C."/>
            <person name="Joly D.L."/>
            <person name="Hacquard S."/>
            <person name="Amselem J."/>
            <person name="Cantarel B.L."/>
            <person name="Chiu R."/>
            <person name="Coutinho P.M."/>
            <person name="Feau N."/>
            <person name="Field M."/>
            <person name="Frey P."/>
            <person name="Gelhaye E."/>
            <person name="Goldberg J."/>
            <person name="Grabherr M.G."/>
            <person name="Kodira C.D."/>
            <person name="Kohler A."/>
            <person name="Kuees U."/>
            <person name="Lindquist E.A."/>
            <person name="Lucas S.M."/>
            <person name="Mago R."/>
            <person name="Mauceli E."/>
            <person name="Morin E."/>
            <person name="Murat C."/>
            <person name="Pangilinan J.L."/>
            <person name="Park R."/>
            <person name="Pearson M."/>
            <person name="Quesneville H."/>
            <person name="Rouhier N."/>
            <person name="Sakthikumar S."/>
            <person name="Salamov A.A."/>
            <person name="Schmutz J."/>
            <person name="Selles B."/>
            <person name="Shapiro H."/>
            <person name="Tanguay P."/>
            <person name="Tuskan G.A."/>
            <person name="Henrissat B."/>
            <person name="Van de Peer Y."/>
            <person name="Rouze P."/>
            <person name="Ellis J.G."/>
            <person name="Dodds P.N."/>
            <person name="Schein J.E."/>
            <person name="Zhong S."/>
            <person name="Hamelin R.C."/>
            <person name="Grigoriev I.V."/>
            <person name="Szabo L.J."/>
            <person name="Martin F."/>
        </authorList>
    </citation>
    <scope>NUCLEOTIDE SEQUENCE [LARGE SCALE GENOMIC DNA]</scope>
    <source>
        <strain evidence="3">98AG31 / pathotype 3-4-7</strain>
    </source>
</reference>
<evidence type="ECO:0000256" key="1">
    <source>
        <dbReference type="SAM" id="MobiDB-lite"/>
    </source>
</evidence>
<dbReference type="VEuPathDB" id="FungiDB:MELLADRAFT_103648"/>
<feature type="region of interest" description="Disordered" evidence="1">
    <location>
        <begin position="142"/>
        <end position="250"/>
    </location>
</feature>
<proteinExistence type="predicted"/>
<feature type="compositionally biased region" description="Basic residues" evidence="1">
    <location>
        <begin position="189"/>
        <end position="199"/>
    </location>
</feature>
<feature type="compositionally biased region" description="Basic residues" evidence="1">
    <location>
        <begin position="222"/>
        <end position="243"/>
    </location>
</feature>
<gene>
    <name evidence="2" type="ORF">MELLADRAFT_103648</name>
</gene>
<dbReference type="EMBL" id="GL883095">
    <property type="protein sequence ID" value="EGG10244.1"/>
    <property type="molecule type" value="Genomic_DNA"/>
</dbReference>
<dbReference type="InParanoid" id="F4RC08"/>
<feature type="compositionally biased region" description="Low complexity" evidence="1">
    <location>
        <begin position="168"/>
        <end position="178"/>
    </location>
</feature>
<feature type="region of interest" description="Disordered" evidence="1">
    <location>
        <begin position="98"/>
        <end position="125"/>
    </location>
</feature>
<feature type="compositionally biased region" description="Polar residues" evidence="1">
    <location>
        <begin position="98"/>
        <end position="110"/>
    </location>
</feature>
<dbReference type="RefSeq" id="XP_007406545.1">
    <property type="nucleotide sequence ID" value="XM_007406483.1"/>
</dbReference>
<dbReference type="KEGG" id="mlr:MELLADRAFT_103648"/>
<keyword evidence="3" id="KW-1185">Reference proteome</keyword>
<protein>
    <submittedName>
        <fullName evidence="2">Uncharacterized protein</fullName>
    </submittedName>
</protein>
<organism evidence="3">
    <name type="scientific">Melampsora larici-populina (strain 98AG31 / pathotype 3-4-7)</name>
    <name type="common">Poplar leaf rust fungus</name>
    <dbReference type="NCBI Taxonomy" id="747676"/>
    <lineage>
        <taxon>Eukaryota</taxon>
        <taxon>Fungi</taxon>
        <taxon>Dikarya</taxon>
        <taxon>Basidiomycota</taxon>
        <taxon>Pucciniomycotina</taxon>
        <taxon>Pucciniomycetes</taxon>
        <taxon>Pucciniales</taxon>
        <taxon>Melampsoraceae</taxon>
        <taxon>Melampsora</taxon>
    </lineage>
</organism>
<dbReference type="Proteomes" id="UP000001072">
    <property type="component" value="Unassembled WGS sequence"/>
</dbReference>
<feature type="compositionally biased region" description="Basic and acidic residues" evidence="1">
    <location>
        <begin position="200"/>
        <end position="221"/>
    </location>
</feature>